<dbReference type="Proteomes" id="UP000256970">
    <property type="component" value="Unassembled WGS sequence"/>
</dbReference>
<dbReference type="EMBL" id="FNXT01000340">
    <property type="protein sequence ID" value="SZX63735.1"/>
    <property type="molecule type" value="Genomic_DNA"/>
</dbReference>
<organism evidence="1 2">
    <name type="scientific">Tetradesmus obliquus</name>
    <name type="common">Green alga</name>
    <name type="synonym">Acutodesmus obliquus</name>
    <dbReference type="NCBI Taxonomy" id="3088"/>
    <lineage>
        <taxon>Eukaryota</taxon>
        <taxon>Viridiplantae</taxon>
        <taxon>Chlorophyta</taxon>
        <taxon>core chlorophytes</taxon>
        <taxon>Chlorophyceae</taxon>
        <taxon>CS clade</taxon>
        <taxon>Sphaeropleales</taxon>
        <taxon>Scenedesmaceae</taxon>
        <taxon>Tetradesmus</taxon>
    </lineage>
</organism>
<gene>
    <name evidence="1" type="ORF">BQ4739_LOCUS4283</name>
</gene>
<accession>A0A383VDV9</accession>
<dbReference type="AlphaFoldDB" id="A0A383VDV9"/>
<evidence type="ECO:0000313" key="2">
    <source>
        <dbReference type="Proteomes" id="UP000256970"/>
    </source>
</evidence>
<evidence type="ECO:0000313" key="1">
    <source>
        <dbReference type="EMBL" id="SZX63735.1"/>
    </source>
</evidence>
<protein>
    <submittedName>
        <fullName evidence="1">Uncharacterized protein</fullName>
    </submittedName>
</protein>
<name>A0A383VDV9_TETOB</name>
<keyword evidence="2" id="KW-1185">Reference proteome</keyword>
<reference evidence="1 2" key="1">
    <citation type="submission" date="2016-10" db="EMBL/GenBank/DDBJ databases">
        <authorList>
            <person name="Cai Z."/>
        </authorList>
    </citation>
    <scope>NUCLEOTIDE SEQUENCE [LARGE SCALE GENOMIC DNA]</scope>
</reference>
<sequence length="111" mass="11848">MSALWGGCGAPWLQQQQRRSFRWAAQLWCVPGRIGLASEVVQHMLQIGLPAAQGQDPLTLLLAAREARFAAAMQAVAADHERAVGRLRAAMAAAAADEKMQVGGAAVTRAW</sequence>
<proteinExistence type="predicted"/>